<keyword evidence="1 4" id="KW-0808">Transferase</keyword>
<sequence>MGTARASDVPAVRALVREAYEPYTARIGRPAAPLTDDYQAIVAEGRAIVARRAGRIVGLLVTSVRADHVLVENVAVAASERGSGLGSALLALADDQARAAGVPEVRLYTNERMTENLAYYARRGFRETGRGTENGFARVHFARRTD</sequence>
<accession>A0A6I2F8T6</accession>
<evidence type="ECO:0000259" key="3">
    <source>
        <dbReference type="PROSITE" id="PS51186"/>
    </source>
</evidence>
<protein>
    <submittedName>
        <fullName evidence="4">GNAT family N-acetyltransferase</fullName>
    </submittedName>
</protein>
<name>A0A6I2F8T6_9MICO</name>
<keyword evidence="5" id="KW-1185">Reference proteome</keyword>
<dbReference type="PANTHER" id="PTHR43877">
    <property type="entry name" value="AMINOALKYLPHOSPHONATE N-ACETYLTRANSFERASE-RELATED-RELATED"/>
    <property type="match status" value="1"/>
</dbReference>
<feature type="domain" description="N-acetyltransferase" evidence="3">
    <location>
        <begin position="1"/>
        <end position="146"/>
    </location>
</feature>
<dbReference type="InterPro" id="IPR050832">
    <property type="entry name" value="Bact_Acetyltransf"/>
</dbReference>
<gene>
    <name evidence="4" type="ORF">GE115_12750</name>
</gene>
<dbReference type="GO" id="GO:0016747">
    <property type="term" value="F:acyltransferase activity, transferring groups other than amino-acyl groups"/>
    <property type="evidence" value="ECO:0007669"/>
    <property type="project" value="InterPro"/>
</dbReference>
<dbReference type="InterPro" id="IPR016181">
    <property type="entry name" value="Acyl_CoA_acyltransferase"/>
</dbReference>
<evidence type="ECO:0000313" key="5">
    <source>
        <dbReference type="Proteomes" id="UP000431080"/>
    </source>
</evidence>
<dbReference type="Proteomes" id="UP000431080">
    <property type="component" value="Unassembled WGS sequence"/>
</dbReference>
<comment type="caution">
    <text evidence="4">The sequence shown here is derived from an EMBL/GenBank/DDBJ whole genome shotgun (WGS) entry which is preliminary data.</text>
</comment>
<dbReference type="PANTHER" id="PTHR43877:SF2">
    <property type="entry name" value="AMINOALKYLPHOSPHONATE N-ACETYLTRANSFERASE-RELATED"/>
    <property type="match status" value="1"/>
</dbReference>
<keyword evidence="2" id="KW-0012">Acyltransferase</keyword>
<dbReference type="InterPro" id="IPR000182">
    <property type="entry name" value="GNAT_dom"/>
</dbReference>
<dbReference type="SUPFAM" id="SSF55729">
    <property type="entry name" value="Acyl-CoA N-acyltransferases (Nat)"/>
    <property type="match status" value="1"/>
</dbReference>
<evidence type="ECO:0000313" key="4">
    <source>
        <dbReference type="EMBL" id="MRG60731.1"/>
    </source>
</evidence>
<reference evidence="4 5" key="1">
    <citation type="submission" date="2019-10" db="EMBL/GenBank/DDBJ databases">
        <authorList>
            <person name="Nie G."/>
            <person name="Ming H."/>
            <person name="Yi B."/>
        </authorList>
    </citation>
    <scope>NUCLEOTIDE SEQUENCE [LARGE SCALE GENOMIC DNA]</scope>
    <source>
        <strain evidence="4 5">CFH 90414</strain>
    </source>
</reference>
<dbReference type="PROSITE" id="PS51186">
    <property type="entry name" value="GNAT"/>
    <property type="match status" value="1"/>
</dbReference>
<evidence type="ECO:0000256" key="1">
    <source>
        <dbReference type="ARBA" id="ARBA00022679"/>
    </source>
</evidence>
<dbReference type="Pfam" id="PF00583">
    <property type="entry name" value="Acetyltransf_1"/>
    <property type="match status" value="1"/>
</dbReference>
<organism evidence="4 5">
    <name type="scientific">Agromyces agglutinans</name>
    <dbReference type="NCBI Taxonomy" id="2662258"/>
    <lineage>
        <taxon>Bacteria</taxon>
        <taxon>Bacillati</taxon>
        <taxon>Actinomycetota</taxon>
        <taxon>Actinomycetes</taxon>
        <taxon>Micrococcales</taxon>
        <taxon>Microbacteriaceae</taxon>
        <taxon>Agromyces</taxon>
    </lineage>
</organism>
<dbReference type="CDD" id="cd04301">
    <property type="entry name" value="NAT_SF"/>
    <property type="match status" value="1"/>
</dbReference>
<dbReference type="Gene3D" id="3.40.630.30">
    <property type="match status" value="1"/>
</dbReference>
<dbReference type="EMBL" id="WJIF01000007">
    <property type="protein sequence ID" value="MRG60731.1"/>
    <property type="molecule type" value="Genomic_DNA"/>
</dbReference>
<evidence type="ECO:0000256" key="2">
    <source>
        <dbReference type="ARBA" id="ARBA00023315"/>
    </source>
</evidence>
<dbReference type="AlphaFoldDB" id="A0A6I2F8T6"/>
<proteinExistence type="predicted"/>